<evidence type="ECO:0000259" key="7">
    <source>
        <dbReference type="PROSITE" id="PS50850"/>
    </source>
</evidence>
<dbReference type="GO" id="GO:0005886">
    <property type="term" value="C:plasma membrane"/>
    <property type="evidence" value="ECO:0007669"/>
    <property type="project" value="UniProtKB-SubCell"/>
</dbReference>
<reference evidence="8 9" key="1">
    <citation type="submission" date="2018-09" db="EMBL/GenBank/DDBJ databases">
        <title>Genome Sequence of Paenibacillus lautus Strain E7593-69, Azo Dye-Degrading Bacteria, Isolated from Commercial Tattoo Inks.</title>
        <authorList>
            <person name="Nho S.W."/>
            <person name="Kim S.-J."/>
            <person name="Kweon O."/>
            <person name="Cerniglia C.E."/>
        </authorList>
    </citation>
    <scope>NUCLEOTIDE SEQUENCE [LARGE SCALE GENOMIC DNA]</scope>
    <source>
        <strain evidence="8 9">E7593-69</strain>
    </source>
</reference>
<feature type="transmembrane region" description="Helical" evidence="6">
    <location>
        <begin position="113"/>
        <end position="133"/>
    </location>
</feature>
<dbReference type="PANTHER" id="PTHR23531">
    <property type="entry name" value="QUINOLENE RESISTANCE PROTEIN NORA"/>
    <property type="match status" value="1"/>
</dbReference>
<evidence type="ECO:0000313" key="9">
    <source>
        <dbReference type="Proteomes" id="UP000266552"/>
    </source>
</evidence>
<feature type="transmembrane region" description="Helical" evidence="6">
    <location>
        <begin position="248"/>
        <end position="267"/>
    </location>
</feature>
<gene>
    <name evidence="8" type="ORF">D5F53_30920</name>
</gene>
<feature type="transmembrane region" description="Helical" evidence="6">
    <location>
        <begin position="18"/>
        <end position="43"/>
    </location>
</feature>
<dbReference type="Proteomes" id="UP000266552">
    <property type="component" value="Chromosome"/>
</dbReference>
<sequence>MINLEQADSRERLWSKDFLIVFGVNFLLFLCFYLLVVIMSSYAKNEFHASTGMAGLASSIFVVGALIGRLVGGSIIERVGRKKLLFTGLIAFSVLIGLYFVVNSLSVLLVVRFFHGIAFALASTATGTIAASLIPNSRRGEGTGYYGVSIIIASAIGPFIGLMINEHASMMANFTLCAALGVLSLLAAFFMNIPKLKLTAEQKKDLQGLKLSNFIEPKAVPISLVSFVMGFGYSSILTYLMIFAGQISLAQVASYFFIVYAIVVILSRPFTGRWFDQRGANVVMYPAILSFAIGMVLLSQAHHGLTLLLSAVFVGLGYGTTQSSAQALAIKRSPAHRIGLATSTFYIFVDVGIGFGPFILGFLTPLVGFRGMYIAMAVLLAAGIVLYHILVGKKENDGNDGHAIVHSSTI</sequence>
<dbReference type="InterPro" id="IPR020846">
    <property type="entry name" value="MFS_dom"/>
</dbReference>
<evidence type="ECO:0000256" key="3">
    <source>
        <dbReference type="ARBA" id="ARBA00022692"/>
    </source>
</evidence>
<comment type="subcellular location">
    <subcellularLocation>
        <location evidence="1">Cell membrane</location>
        <topology evidence="1">Multi-pass membrane protein</topology>
    </subcellularLocation>
</comment>
<dbReference type="Gene3D" id="1.20.1250.20">
    <property type="entry name" value="MFS general substrate transporter like domains"/>
    <property type="match status" value="1"/>
</dbReference>
<dbReference type="InterPro" id="IPR011701">
    <property type="entry name" value="MFS"/>
</dbReference>
<evidence type="ECO:0000313" key="8">
    <source>
        <dbReference type="EMBL" id="AYB47444.1"/>
    </source>
</evidence>
<feature type="transmembrane region" description="Helical" evidence="6">
    <location>
        <begin position="49"/>
        <end position="72"/>
    </location>
</feature>
<evidence type="ECO:0000256" key="2">
    <source>
        <dbReference type="ARBA" id="ARBA00022448"/>
    </source>
</evidence>
<feature type="transmembrane region" description="Helical" evidence="6">
    <location>
        <begin position="170"/>
        <end position="193"/>
    </location>
</feature>
<dbReference type="RefSeq" id="WP_119850870.1">
    <property type="nucleotide sequence ID" value="NZ_CP032412.1"/>
</dbReference>
<dbReference type="CDD" id="cd17489">
    <property type="entry name" value="MFS_YfcJ_like"/>
    <property type="match status" value="1"/>
</dbReference>
<keyword evidence="9" id="KW-1185">Reference proteome</keyword>
<feature type="transmembrane region" description="Helical" evidence="6">
    <location>
        <begin position="145"/>
        <end position="164"/>
    </location>
</feature>
<feature type="transmembrane region" description="Helical" evidence="6">
    <location>
        <begin position="340"/>
        <end position="360"/>
    </location>
</feature>
<keyword evidence="4 6" id="KW-1133">Transmembrane helix</keyword>
<evidence type="ECO:0000256" key="4">
    <source>
        <dbReference type="ARBA" id="ARBA00022989"/>
    </source>
</evidence>
<dbReference type="PANTHER" id="PTHR23531:SF2">
    <property type="entry name" value="PERMEASE"/>
    <property type="match status" value="1"/>
</dbReference>
<protein>
    <submittedName>
        <fullName evidence="8">MFS transporter</fullName>
    </submittedName>
</protein>
<dbReference type="InterPro" id="IPR052714">
    <property type="entry name" value="MFS_Exporter"/>
</dbReference>
<dbReference type="GO" id="GO:0022857">
    <property type="term" value="F:transmembrane transporter activity"/>
    <property type="evidence" value="ECO:0007669"/>
    <property type="project" value="InterPro"/>
</dbReference>
<feature type="transmembrane region" description="Helical" evidence="6">
    <location>
        <begin position="304"/>
        <end position="320"/>
    </location>
</feature>
<evidence type="ECO:0000256" key="6">
    <source>
        <dbReference type="SAM" id="Phobius"/>
    </source>
</evidence>
<dbReference type="EMBL" id="CP032412">
    <property type="protein sequence ID" value="AYB47444.1"/>
    <property type="molecule type" value="Genomic_DNA"/>
</dbReference>
<dbReference type="SUPFAM" id="SSF103473">
    <property type="entry name" value="MFS general substrate transporter"/>
    <property type="match status" value="1"/>
</dbReference>
<evidence type="ECO:0000256" key="1">
    <source>
        <dbReference type="ARBA" id="ARBA00004651"/>
    </source>
</evidence>
<dbReference type="InterPro" id="IPR036259">
    <property type="entry name" value="MFS_trans_sf"/>
</dbReference>
<dbReference type="PROSITE" id="PS50850">
    <property type="entry name" value="MFS"/>
    <property type="match status" value="1"/>
</dbReference>
<feature type="transmembrane region" description="Helical" evidence="6">
    <location>
        <begin position="279"/>
        <end position="298"/>
    </location>
</feature>
<keyword evidence="3 6" id="KW-0812">Transmembrane</keyword>
<keyword evidence="2" id="KW-0813">Transport</keyword>
<organism evidence="8 9">
    <name type="scientific">Paenibacillus lautus</name>
    <name type="common">Bacillus lautus</name>
    <dbReference type="NCBI Taxonomy" id="1401"/>
    <lineage>
        <taxon>Bacteria</taxon>
        <taxon>Bacillati</taxon>
        <taxon>Bacillota</taxon>
        <taxon>Bacilli</taxon>
        <taxon>Bacillales</taxon>
        <taxon>Paenibacillaceae</taxon>
        <taxon>Paenibacillus</taxon>
    </lineage>
</organism>
<keyword evidence="5 6" id="KW-0472">Membrane</keyword>
<evidence type="ECO:0000256" key="5">
    <source>
        <dbReference type="ARBA" id="ARBA00023136"/>
    </source>
</evidence>
<dbReference type="KEGG" id="plw:D5F53_30920"/>
<dbReference type="Pfam" id="PF07690">
    <property type="entry name" value="MFS_1"/>
    <property type="match status" value="1"/>
</dbReference>
<feature type="transmembrane region" description="Helical" evidence="6">
    <location>
        <begin position="84"/>
        <end position="101"/>
    </location>
</feature>
<proteinExistence type="predicted"/>
<name>A0A385TX10_PAELA</name>
<dbReference type="AlphaFoldDB" id="A0A385TX10"/>
<feature type="transmembrane region" description="Helical" evidence="6">
    <location>
        <begin position="372"/>
        <end position="390"/>
    </location>
</feature>
<feature type="transmembrane region" description="Helical" evidence="6">
    <location>
        <begin position="219"/>
        <end position="242"/>
    </location>
</feature>
<accession>A0A385TX10</accession>
<feature type="domain" description="Major facilitator superfamily (MFS) profile" evidence="7">
    <location>
        <begin position="17"/>
        <end position="395"/>
    </location>
</feature>